<keyword evidence="2" id="KW-0963">Cytoplasm</keyword>
<dbReference type="GO" id="GO:0051694">
    <property type="term" value="P:pointed-end actin filament capping"/>
    <property type="evidence" value="ECO:0007669"/>
    <property type="project" value="InterPro"/>
</dbReference>
<dbReference type="SUPFAM" id="SSF52047">
    <property type="entry name" value="RNI-like"/>
    <property type="match status" value="1"/>
</dbReference>
<dbReference type="InterPro" id="IPR032675">
    <property type="entry name" value="LRR_dom_sf"/>
</dbReference>
<evidence type="ECO:0000256" key="2">
    <source>
        <dbReference type="ARBA" id="ARBA00022490"/>
    </source>
</evidence>
<proteinExistence type="predicted"/>
<dbReference type="GO" id="GO:0005856">
    <property type="term" value="C:cytoskeleton"/>
    <property type="evidence" value="ECO:0007669"/>
    <property type="project" value="UniProtKB-SubCell"/>
</dbReference>
<dbReference type="PANTHER" id="PTHR10901">
    <property type="entry name" value="TROPOMODULIN"/>
    <property type="match status" value="1"/>
</dbReference>
<dbReference type="FunFam" id="3.80.10.10:FF:000099">
    <property type="entry name" value="Tropomodulin, isoform C"/>
    <property type="match status" value="1"/>
</dbReference>
<organism evidence="5 6">
    <name type="scientific">Acanthosepion pharaonis</name>
    <name type="common">Pharaoh cuttlefish</name>
    <name type="synonym">Sepia pharaonis</name>
    <dbReference type="NCBI Taxonomy" id="158019"/>
    <lineage>
        <taxon>Eukaryota</taxon>
        <taxon>Metazoa</taxon>
        <taxon>Spiralia</taxon>
        <taxon>Lophotrochozoa</taxon>
        <taxon>Mollusca</taxon>
        <taxon>Cephalopoda</taxon>
        <taxon>Coleoidea</taxon>
        <taxon>Decapodiformes</taxon>
        <taxon>Sepiida</taxon>
        <taxon>Sepiina</taxon>
        <taxon>Sepiidae</taxon>
        <taxon>Acanthosepion</taxon>
    </lineage>
</organism>
<accession>A0A812BCN9</accession>
<dbReference type="Pfam" id="PF03250">
    <property type="entry name" value="Tropomodulin"/>
    <property type="match status" value="1"/>
</dbReference>
<dbReference type="PANTHER" id="PTHR10901:SF6">
    <property type="entry name" value="TROPOMODULIN, ISOFORM N"/>
    <property type="match status" value="1"/>
</dbReference>
<dbReference type="InterPro" id="IPR004934">
    <property type="entry name" value="TMOD"/>
</dbReference>
<dbReference type="Proteomes" id="UP000597762">
    <property type="component" value="Unassembled WGS sequence"/>
</dbReference>
<comment type="subcellular location">
    <subcellularLocation>
        <location evidence="1">Cytoplasm</location>
        <location evidence="1">Cytoskeleton</location>
    </subcellularLocation>
</comment>
<dbReference type="Gene3D" id="3.80.10.10">
    <property type="entry name" value="Ribonuclease Inhibitor"/>
    <property type="match status" value="1"/>
</dbReference>
<evidence type="ECO:0000256" key="4">
    <source>
        <dbReference type="SAM" id="MobiDB-lite"/>
    </source>
</evidence>
<evidence type="ECO:0000313" key="5">
    <source>
        <dbReference type="EMBL" id="CAE1178064.1"/>
    </source>
</evidence>
<sequence length="367" mass="41498">MVATSRPNPTMFGAAALAKKVEESEDFDWNKLDELLSGLTAEEVEELNGDFDPDNSLLPPSQRCRDQTTKLPTGPLNRKKLLAFLEKKAKEEKDWEEQKPYTGEKRGKIYVPKEPPKIESVVEEEIQTEWDDILSKATEEELVDLAAVLGFHGMLNQVQYNASIEDKEIIGGFKGVARHEDLKIFEEQAPNTTDYEASLKKLQENDPKLKHLNLNNIKGIPKEKLIQIVETLKTNTHLEILEMASVDATDFVARALAEAIKDNKTLEILNIESNFIGGESIVEILRGINSHKAVKEFRVDNQKPSVLGNQVEMAITKLIEENDTMLRFGIWFEYPDARVRVQEKIQKNNDQIRQARKSGQDDAGATS</sequence>
<dbReference type="OrthoDB" id="2163268at2759"/>
<comment type="caution">
    <text evidence="5">The sequence shown here is derived from an EMBL/GenBank/DDBJ whole genome shotgun (WGS) entry which is preliminary data.</text>
</comment>
<protein>
    <submittedName>
        <fullName evidence="5">TMOD</fullName>
    </submittedName>
</protein>
<evidence type="ECO:0000256" key="3">
    <source>
        <dbReference type="ARBA" id="ARBA00023212"/>
    </source>
</evidence>
<keyword evidence="3" id="KW-0206">Cytoskeleton</keyword>
<evidence type="ECO:0000313" key="6">
    <source>
        <dbReference type="Proteomes" id="UP000597762"/>
    </source>
</evidence>
<dbReference type="GO" id="GO:0030016">
    <property type="term" value="C:myofibril"/>
    <property type="evidence" value="ECO:0007669"/>
    <property type="project" value="TreeGrafter"/>
</dbReference>
<dbReference type="GO" id="GO:0007015">
    <property type="term" value="P:actin filament organization"/>
    <property type="evidence" value="ECO:0007669"/>
    <property type="project" value="TreeGrafter"/>
</dbReference>
<keyword evidence="6" id="KW-1185">Reference proteome</keyword>
<gene>
    <name evidence="5" type="ORF">SPHA_14999</name>
</gene>
<name>A0A812BCN9_ACAPH</name>
<dbReference type="AlphaFoldDB" id="A0A812BCN9"/>
<dbReference type="GO" id="GO:0030239">
    <property type="term" value="P:myofibril assembly"/>
    <property type="evidence" value="ECO:0007669"/>
    <property type="project" value="TreeGrafter"/>
</dbReference>
<reference evidence="5" key="1">
    <citation type="submission" date="2021-01" db="EMBL/GenBank/DDBJ databases">
        <authorList>
            <person name="Li R."/>
            <person name="Bekaert M."/>
        </authorList>
    </citation>
    <scope>NUCLEOTIDE SEQUENCE</scope>
    <source>
        <strain evidence="5">Farmed</strain>
    </source>
</reference>
<dbReference type="EMBL" id="CAHIKZ030000518">
    <property type="protein sequence ID" value="CAE1178064.1"/>
    <property type="molecule type" value="Genomic_DNA"/>
</dbReference>
<dbReference type="GO" id="GO:0005523">
    <property type="term" value="F:tropomyosin binding"/>
    <property type="evidence" value="ECO:0007669"/>
    <property type="project" value="InterPro"/>
</dbReference>
<feature type="region of interest" description="Disordered" evidence="4">
    <location>
        <begin position="48"/>
        <end position="72"/>
    </location>
</feature>
<evidence type="ECO:0000256" key="1">
    <source>
        <dbReference type="ARBA" id="ARBA00004245"/>
    </source>
</evidence>